<evidence type="ECO:0000256" key="1">
    <source>
        <dbReference type="ARBA" id="ARBA00004389"/>
    </source>
</evidence>
<dbReference type="EMBL" id="PGCJ01000015">
    <property type="protein sequence ID" value="PLW57041.1"/>
    <property type="molecule type" value="Genomic_DNA"/>
</dbReference>
<evidence type="ECO:0000256" key="4">
    <source>
        <dbReference type="ARBA" id="ARBA00022692"/>
    </source>
</evidence>
<evidence type="ECO:0000256" key="3">
    <source>
        <dbReference type="ARBA" id="ARBA00022448"/>
    </source>
</evidence>
<keyword evidence="6" id="KW-0653">Protein transport</keyword>
<evidence type="ECO:0000256" key="7">
    <source>
        <dbReference type="ARBA" id="ARBA00022989"/>
    </source>
</evidence>
<dbReference type="STRING" id="200324.A0A2N5W489"/>
<dbReference type="Pfam" id="PF03911">
    <property type="entry name" value="Sec61_beta"/>
    <property type="match status" value="1"/>
</dbReference>
<keyword evidence="9" id="KW-0472">Membrane</keyword>
<comment type="subcellular location">
    <subcellularLocation>
        <location evidence="1">Endoplasmic reticulum membrane</location>
        <topology evidence="1">Single-pass membrane protein</topology>
    </subcellularLocation>
</comment>
<dbReference type="PANTHER" id="PTHR13509">
    <property type="entry name" value="SEC61 SUBUNIT BETA"/>
    <property type="match status" value="1"/>
</dbReference>
<dbReference type="InterPro" id="IPR016482">
    <property type="entry name" value="SecG/Sec61-beta/Sbh"/>
</dbReference>
<keyword evidence="13" id="KW-1185">Reference proteome</keyword>
<keyword evidence="8" id="KW-0811">Translocation</keyword>
<gene>
    <name evidence="12" type="ORF">PCANC_02810</name>
    <name evidence="11" type="ORF">PCANC_28121</name>
</gene>
<evidence type="ECO:0000313" key="12">
    <source>
        <dbReference type="EMBL" id="PLW57041.1"/>
    </source>
</evidence>
<keyword evidence="5" id="KW-0256">Endoplasmic reticulum</keyword>
<evidence type="ECO:0000256" key="10">
    <source>
        <dbReference type="SAM" id="MobiDB-lite"/>
    </source>
</evidence>
<organism evidence="12 13">
    <name type="scientific">Puccinia coronata f. sp. avenae</name>
    <dbReference type="NCBI Taxonomy" id="200324"/>
    <lineage>
        <taxon>Eukaryota</taxon>
        <taxon>Fungi</taxon>
        <taxon>Dikarya</taxon>
        <taxon>Basidiomycota</taxon>
        <taxon>Pucciniomycotina</taxon>
        <taxon>Pucciniomycetes</taxon>
        <taxon>Pucciniales</taxon>
        <taxon>Pucciniaceae</taxon>
        <taxon>Puccinia</taxon>
    </lineage>
</organism>
<keyword evidence="4" id="KW-0812">Transmembrane</keyword>
<dbReference type="GO" id="GO:0005784">
    <property type="term" value="C:Sec61 translocon complex"/>
    <property type="evidence" value="ECO:0007669"/>
    <property type="project" value="InterPro"/>
</dbReference>
<evidence type="ECO:0000313" key="13">
    <source>
        <dbReference type="Proteomes" id="UP000235388"/>
    </source>
</evidence>
<dbReference type="InterPro" id="IPR030671">
    <property type="entry name" value="Sec61-beta/Sbh"/>
</dbReference>
<dbReference type="EMBL" id="PGCJ01001449">
    <property type="protein sequence ID" value="PLW05366.1"/>
    <property type="molecule type" value="Genomic_DNA"/>
</dbReference>
<evidence type="ECO:0000313" key="11">
    <source>
        <dbReference type="EMBL" id="PLW05366.1"/>
    </source>
</evidence>
<dbReference type="Proteomes" id="UP000235388">
    <property type="component" value="Unassembled WGS sequence"/>
</dbReference>
<comment type="caution">
    <text evidence="12">The sequence shown here is derived from an EMBL/GenBank/DDBJ whole genome shotgun (WGS) entry which is preliminary data.</text>
</comment>
<proteinExistence type="inferred from homology"/>
<keyword evidence="7" id="KW-1133">Transmembrane helix</keyword>
<evidence type="ECO:0008006" key="14">
    <source>
        <dbReference type="Google" id="ProtNLM"/>
    </source>
</evidence>
<dbReference type="AlphaFoldDB" id="A0A2N5W489"/>
<evidence type="ECO:0000256" key="9">
    <source>
        <dbReference type="ARBA" id="ARBA00023136"/>
    </source>
</evidence>
<evidence type="ECO:0000256" key="6">
    <source>
        <dbReference type="ARBA" id="ARBA00022927"/>
    </source>
</evidence>
<evidence type="ECO:0000256" key="2">
    <source>
        <dbReference type="ARBA" id="ARBA00006103"/>
    </source>
</evidence>
<comment type="similarity">
    <text evidence="2">Belongs to the SEC61-beta family.</text>
</comment>
<dbReference type="OrthoDB" id="5401193at2759"/>
<reference evidence="12 13" key="1">
    <citation type="submission" date="2017-11" db="EMBL/GenBank/DDBJ databases">
        <title>De novo assembly and phasing of dikaryotic genomes from two isolates of Puccinia coronata f. sp. avenae, the causal agent of oat crown rust.</title>
        <authorList>
            <person name="Miller M.E."/>
            <person name="Zhang Y."/>
            <person name="Omidvar V."/>
            <person name="Sperschneider J."/>
            <person name="Schwessinger B."/>
            <person name="Raley C."/>
            <person name="Palmer J.M."/>
            <person name="Garnica D."/>
            <person name="Upadhyaya N."/>
            <person name="Rathjen J."/>
            <person name="Taylor J.M."/>
            <person name="Park R.F."/>
            <person name="Dodds P.N."/>
            <person name="Hirsch C.D."/>
            <person name="Kianian S.F."/>
            <person name="Figueroa M."/>
        </authorList>
    </citation>
    <scope>NUCLEOTIDE SEQUENCE [LARGE SCALE GENOMIC DNA]</scope>
    <source>
        <strain evidence="12">12NC29</strain>
    </source>
</reference>
<evidence type="ECO:0000256" key="5">
    <source>
        <dbReference type="ARBA" id="ARBA00022824"/>
    </source>
</evidence>
<feature type="region of interest" description="Disordered" evidence="10">
    <location>
        <begin position="26"/>
        <end position="57"/>
    </location>
</feature>
<dbReference type="GO" id="GO:0006886">
    <property type="term" value="P:intracellular protein transport"/>
    <property type="evidence" value="ECO:0007669"/>
    <property type="project" value="InterPro"/>
</dbReference>
<protein>
    <recommendedName>
        <fullName evidence="14">Protein transport protein Sec61 subunit beta</fullName>
    </recommendedName>
</protein>
<evidence type="ECO:0000256" key="8">
    <source>
        <dbReference type="ARBA" id="ARBA00023010"/>
    </source>
</evidence>
<name>A0A2N5W489_9BASI</name>
<keyword evidence="3" id="KW-0813">Transport</keyword>
<accession>A0A2N5W489</accession>
<sequence length="107" mass="11314">MADEKSAEAIAANSLAARAAAGQTIRRRAANLPSKNKQGERPVSTRAAGHGGSSNTMMRLYTQDDHVGLRVEPVVVLGLSVVFVASVSPAMKEYILKTDSCLEVVMS</sequence>